<dbReference type="Proteomes" id="UP001596432">
    <property type="component" value="Unassembled WGS sequence"/>
</dbReference>
<keyword evidence="1" id="KW-1133">Transmembrane helix</keyword>
<dbReference type="RefSeq" id="WP_274323934.1">
    <property type="nucleotide sequence ID" value="NZ_CP118158.1"/>
</dbReference>
<name>A0ABD5XYM8_9EURY</name>
<evidence type="ECO:0000313" key="2">
    <source>
        <dbReference type="EMBL" id="MFC7138302.1"/>
    </source>
</evidence>
<feature type="transmembrane region" description="Helical" evidence="1">
    <location>
        <begin position="55"/>
        <end position="75"/>
    </location>
</feature>
<protein>
    <submittedName>
        <fullName evidence="2">Uncharacterized protein</fullName>
    </submittedName>
</protein>
<sequence length="81" mass="8294">MTPKRPIWYRSSPILGAFGGAASAAWYDATGAALTSSGFDLATGLADALFSVHPLVGYLGFVGLGVALGSLFARIDADESE</sequence>
<reference evidence="2 3" key="1">
    <citation type="journal article" date="2019" name="Int. J. Syst. Evol. Microbiol.">
        <title>The Global Catalogue of Microorganisms (GCM) 10K type strain sequencing project: providing services to taxonomists for standard genome sequencing and annotation.</title>
        <authorList>
            <consortium name="The Broad Institute Genomics Platform"/>
            <consortium name="The Broad Institute Genome Sequencing Center for Infectious Disease"/>
            <person name="Wu L."/>
            <person name="Ma J."/>
        </authorList>
    </citation>
    <scope>NUCLEOTIDE SEQUENCE [LARGE SCALE GENOMIC DNA]</scope>
    <source>
        <strain evidence="2 3">XZYJT29</strain>
    </source>
</reference>
<comment type="caution">
    <text evidence="2">The sequence shown here is derived from an EMBL/GenBank/DDBJ whole genome shotgun (WGS) entry which is preliminary data.</text>
</comment>
<keyword evidence="3" id="KW-1185">Reference proteome</keyword>
<keyword evidence="1" id="KW-0472">Membrane</keyword>
<gene>
    <name evidence="2" type="ORF">ACFQMA_00445</name>
</gene>
<proteinExistence type="predicted"/>
<evidence type="ECO:0000256" key="1">
    <source>
        <dbReference type="SAM" id="Phobius"/>
    </source>
</evidence>
<keyword evidence="1" id="KW-0812">Transmembrane</keyword>
<dbReference type="AlphaFoldDB" id="A0ABD5XYM8"/>
<evidence type="ECO:0000313" key="3">
    <source>
        <dbReference type="Proteomes" id="UP001596432"/>
    </source>
</evidence>
<accession>A0ABD5XYM8</accession>
<dbReference type="EMBL" id="JBHTAS010000001">
    <property type="protein sequence ID" value="MFC7138302.1"/>
    <property type="molecule type" value="Genomic_DNA"/>
</dbReference>
<organism evidence="2 3">
    <name type="scientific">Halosimplex aquaticum</name>
    <dbReference type="NCBI Taxonomy" id="3026162"/>
    <lineage>
        <taxon>Archaea</taxon>
        <taxon>Methanobacteriati</taxon>
        <taxon>Methanobacteriota</taxon>
        <taxon>Stenosarchaea group</taxon>
        <taxon>Halobacteria</taxon>
        <taxon>Halobacteriales</taxon>
        <taxon>Haloarculaceae</taxon>
        <taxon>Halosimplex</taxon>
    </lineage>
</organism>
<dbReference type="GeneID" id="78818539"/>